<comment type="caution">
    <text evidence="12">The sequence shown here is derived from an EMBL/GenBank/DDBJ whole genome shotgun (WGS) entry which is preliminary data.</text>
</comment>
<dbReference type="NCBIfam" id="TIGR00215">
    <property type="entry name" value="lpxB"/>
    <property type="match status" value="1"/>
</dbReference>
<evidence type="ECO:0000256" key="2">
    <source>
        <dbReference type="ARBA" id="ARBA00007868"/>
    </source>
</evidence>
<dbReference type="Pfam" id="PF02684">
    <property type="entry name" value="LpxB"/>
    <property type="match status" value="1"/>
</dbReference>
<dbReference type="RefSeq" id="WP_048840292.1">
    <property type="nucleotide sequence ID" value="NZ_BAMX01000006.1"/>
</dbReference>
<reference evidence="12 13" key="1">
    <citation type="submission" date="2012-11" db="EMBL/GenBank/DDBJ databases">
        <title>Whole genome sequence of Acetobacter orientalis 21F-2.</title>
        <authorList>
            <person name="Azuma Y."/>
            <person name="Higashiura N."/>
            <person name="Hirakawa H."/>
            <person name="Matsushita K."/>
        </authorList>
    </citation>
    <scope>NUCLEOTIDE SEQUENCE [LARGE SCALE GENOMIC DNA]</scope>
    <source>
        <strain evidence="12 13">21F-2</strain>
    </source>
</reference>
<protein>
    <recommendedName>
        <fullName evidence="4 11">Lipid-A-disaccharide synthase</fullName>
        <ecNumber evidence="3 11">2.4.1.182</ecNumber>
    </recommendedName>
</protein>
<evidence type="ECO:0000256" key="7">
    <source>
        <dbReference type="ARBA" id="ARBA00022676"/>
    </source>
</evidence>
<evidence type="ECO:0000256" key="1">
    <source>
        <dbReference type="ARBA" id="ARBA00002056"/>
    </source>
</evidence>
<dbReference type="PANTHER" id="PTHR30372">
    <property type="entry name" value="LIPID-A-DISACCHARIDE SYNTHASE"/>
    <property type="match status" value="1"/>
</dbReference>
<dbReference type="STRING" id="1231341.Abor_006_072"/>
<dbReference type="AlphaFoldDB" id="A0A0D6NHP5"/>
<evidence type="ECO:0000256" key="8">
    <source>
        <dbReference type="ARBA" id="ARBA00022679"/>
    </source>
</evidence>
<dbReference type="EC" id="2.4.1.182" evidence="3 11"/>
<keyword evidence="8 11" id="KW-0808">Transferase</keyword>
<gene>
    <name evidence="11" type="primary">lpxB</name>
    <name evidence="12" type="ORF">Abor_006_072</name>
</gene>
<keyword evidence="5 11" id="KW-0444">Lipid biosynthesis</keyword>
<dbReference type="GO" id="GO:0005543">
    <property type="term" value="F:phospholipid binding"/>
    <property type="evidence" value="ECO:0007669"/>
    <property type="project" value="TreeGrafter"/>
</dbReference>
<comment type="pathway">
    <text evidence="11">Bacterial outer membrane biogenesis; LPS lipid A biosynthesis.</text>
</comment>
<dbReference type="InterPro" id="IPR003835">
    <property type="entry name" value="Glyco_trans_19"/>
</dbReference>
<comment type="similarity">
    <text evidence="2 11">Belongs to the LpxB family.</text>
</comment>
<evidence type="ECO:0000256" key="5">
    <source>
        <dbReference type="ARBA" id="ARBA00022516"/>
    </source>
</evidence>
<keyword evidence="7 11" id="KW-0328">Glycosyltransferase</keyword>
<evidence type="ECO:0000256" key="11">
    <source>
        <dbReference type="HAMAP-Rule" id="MF_00392"/>
    </source>
</evidence>
<evidence type="ECO:0000313" key="13">
    <source>
        <dbReference type="Proteomes" id="UP000032670"/>
    </source>
</evidence>
<accession>A0A0D6NHP5</accession>
<organism evidence="12 13">
    <name type="scientific">Acetobacter orientalis</name>
    <dbReference type="NCBI Taxonomy" id="146474"/>
    <lineage>
        <taxon>Bacteria</taxon>
        <taxon>Pseudomonadati</taxon>
        <taxon>Pseudomonadota</taxon>
        <taxon>Alphaproteobacteria</taxon>
        <taxon>Acetobacterales</taxon>
        <taxon>Acetobacteraceae</taxon>
        <taxon>Acetobacter</taxon>
    </lineage>
</organism>
<comment type="catalytic activity">
    <reaction evidence="10 11">
        <text>a lipid X + a UDP-2-N,3-O-bis[(3R)-3-hydroxyacyl]-alpha-D-glucosamine = a lipid A disaccharide + UDP + H(+)</text>
        <dbReference type="Rhea" id="RHEA:67828"/>
        <dbReference type="ChEBI" id="CHEBI:15378"/>
        <dbReference type="ChEBI" id="CHEBI:58223"/>
        <dbReference type="ChEBI" id="CHEBI:137748"/>
        <dbReference type="ChEBI" id="CHEBI:176338"/>
        <dbReference type="ChEBI" id="CHEBI:176343"/>
        <dbReference type="EC" id="2.4.1.182"/>
    </reaction>
</comment>
<comment type="function">
    <text evidence="1 11">Condensation of UDP-2,3-diacylglucosamine and 2,3-diacylglucosamine-1-phosphate to form lipid A disaccharide, a precursor of lipid A, a phosphorylated glycolipid that anchors the lipopolysaccharide to the outer membrane of the cell.</text>
</comment>
<accession>A0A6N3SVD2</accession>
<evidence type="ECO:0000313" key="12">
    <source>
        <dbReference type="EMBL" id="GAN65118.1"/>
    </source>
</evidence>
<evidence type="ECO:0000256" key="10">
    <source>
        <dbReference type="ARBA" id="ARBA00048975"/>
    </source>
</evidence>
<dbReference type="GeneID" id="76203264"/>
<proteinExistence type="inferred from homology"/>
<evidence type="ECO:0000256" key="6">
    <source>
        <dbReference type="ARBA" id="ARBA00022556"/>
    </source>
</evidence>
<evidence type="ECO:0000256" key="9">
    <source>
        <dbReference type="ARBA" id="ARBA00023098"/>
    </source>
</evidence>
<name>A0A0D6NHP5_9PROT</name>
<dbReference type="GO" id="GO:0008915">
    <property type="term" value="F:lipid-A-disaccharide synthase activity"/>
    <property type="evidence" value="ECO:0007669"/>
    <property type="project" value="UniProtKB-UniRule"/>
</dbReference>
<keyword evidence="9 11" id="KW-0443">Lipid metabolism</keyword>
<dbReference type="UniPathway" id="UPA00973"/>
<keyword evidence="13" id="KW-1185">Reference proteome</keyword>
<dbReference type="HAMAP" id="MF_00392">
    <property type="entry name" value="LpxB"/>
    <property type="match status" value="1"/>
</dbReference>
<evidence type="ECO:0000256" key="3">
    <source>
        <dbReference type="ARBA" id="ARBA00012687"/>
    </source>
</evidence>
<evidence type="ECO:0000256" key="4">
    <source>
        <dbReference type="ARBA" id="ARBA00020902"/>
    </source>
</evidence>
<dbReference type="SUPFAM" id="SSF53756">
    <property type="entry name" value="UDP-Glycosyltransferase/glycogen phosphorylase"/>
    <property type="match status" value="1"/>
</dbReference>
<dbReference type="Proteomes" id="UP000032670">
    <property type="component" value="Unassembled WGS sequence"/>
</dbReference>
<sequence length="395" mass="42999">MVENTPQPLIWILAGEASGDVLGARLMHAIRAQNPTIRFAGVGGPRMEEEGLQSLFPMRDLAVMGLVEILPRIRALSARLDQAVTHIKAVKPDLVVTIDSPGFTLRLLRRIAGLGVLRVHYVAPQVWAWRQQRVKEFPGLWDELLCLLPFEEKFFGQHGLKTRFVGHPVLQSGAQNGNAERFRKQHGLSETARILVLMPGSRRSEAPRLLPVFGRMLALLRQSMPDVVPVIPVSPVVAHTVAKETARWPVKPLIVTDLHTKHDAFAAAGAALTKSGTSTLELALAGVPMAVTYRVNPITAFMARRLIRVPYVAMVNLLAGREVVPELLQERCTPEILAQEVQTLFENPNAAAQQKAAFKTILAGLQGPNGTLPADAAACAVLEVLRAGGIKHASS</sequence>
<dbReference type="GO" id="GO:0016020">
    <property type="term" value="C:membrane"/>
    <property type="evidence" value="ECO:0007669"/>
    <property type="project" value="GOC"/>
</dbReference>
<dbReference type="EMBL" id="BAMX01000006">
    <property type="protein sequence ID" value="GAN65118.1"/>
    <property type="molecule type" value="Genomic_DNA"/>
</dbReference>
<dbReference type="GO" id="GO:0009245">
    <property type="term" value="P:lipid A biosynthetic process"/>
    <property type="evidence" value="ECO:0007669"/>
    <property type="project" value="UniProtKB-UniRule"/>
</dbReference>
<keyword evidence="6 11" id="KW-0441">Lipid A biosynthesis</keyword>
<dbReference type="PANTHER" id="PTHR30372:SF4">
    <property type="entry name" value="LIPID-A-DISACCHARIDE SYNTHASE, MITOCHONDRIAL-RELATED"/>
    <property type="match status" value="1"/>
</dbReference>